<dbReference type="InterPro" id="IPR011009">
    <property type="entry name" value="Kinase-like_dom_sf"/>
</dbReference>
<reference evidence="2 3" key="1">
    <citation type="submission" date="2013-11" db="EMBL/GenBank/DDBJ databases">
        <title>Draft genome of the bovine lungworm Dictyocaulus viviparus.</title>
        <authorList>
            <person name="Mitreva M."/>
        </authorList>
    </citation>
    <scope>NUCLEOTIDE SEQUENCE [LARGE SCALE GENOMIC DNA]</scope>
    <source>
        <strain evidence="2 3">HannoverDv2000</strain>
    </source>
</reference>
<reference evidence="3" key="2">
    <citation type="journal article" date="2016" name="Sci. Rep.">
        <title>Dictyocaulus viviparus genome, variome and transcriptome elucidate lungworm biology and support future intervention.</title>
        <authorList>
            <person name="McNulty S.N."/>
            <person name="Strube C."/>
            <person name="Rosa B.A."/>
            <person name="Martin J.C."/>
            <person name="Tyagi R."/>
            <person name="Choi Y.J."/>
            <person name="Wang Q."/>
            <person name="Hallsworth Pepin K."/>
            <person name="Zhang X."/>
            <person name="Ozersky P."/>
            <person name="Wilson R.K."/>
            <person name="Sternberg P.W."/>
            <person name="Gasser R.B."/>
            <person name="Mitreva M."/>
        </authorList>
    </citation>
    <scope>NUCLEOTIDE SEQUENCE [LARGE SCALE GENOMIC DNA]</scope>
    <source>
        <strain evidence="3">HannoverDv2000</strain>
    </source>
</reference>
<dbReference type="InterPro" id="IPR001245">
    <property type="entry name" value="Ser-Thr/Tyr_kinase_cat_dom"/>
</dbReference>
<dbReference type="PROSITE" id="PS50011">
    <property type="entry name" value="PROTEIN_KINASE_DOM"/>
    <property type="match status" value="1"/>
</dbReference>
<dbReference type="Pfam" id="PF07714">
    <property type="entry name" value="PK_Tyr_Ser-Thr"/>
    <property type="match status" value="1"/>
</dbReference>
<feature type="domain" description="Protein kinase" evidence="1">
    <location>
        <begin position="97"/>
        <end position="346"/>
    </location>
</feature>
<dbReference type="GO" id="GO:0005886">
    <property type="term" value="C:plasma membrane"/>
    <property type="evidence" value="ECO:0007669"/>
    <property type="project" value="TreeGrafter"/>
</dbReference>
<dbReference type="PANTHER" id="PTHR24416:SF489">
    <property type="entry name" value="PROTEIN KINASE DOMAIN-CONTAINING PROTEIN"/>
    <property type="match status" value="1"/>
</dbReference>
<dbReference type="GO" id="GO:0005524">
    <property type="term" value="F:ATP binding"/>
    <property type="evidence" value="ECO:0007669"/>
    <property type="project" value="InterPro"/>
</dbReference>
<evidence type="ECO:0000259" key="1">
    <source>
        <dbReference type="PROSITE" id="PS50011"/>
    </source>
</evidence>
<dbReference type="SUPFAM" id="SSF56112">
    <property type="entry name" value="Protein kinase-like (PK-like)"/>
    <property type="match status" value="1"/>
</dbReference>
<dbReference type="GO" id="GO:0007169">
    <property type="term" value="P:cell surface receptor protein tyrosine kinase signaling pathway"/>
    <property type="evidence" value="ECO:0007669"/>
    <property type="project" value="TreeGrafter"/>
</dbReference>
<accession>A0A0D8XE54</accession>
<dbReference type="Gene3D" id="1.10.510.10">
    <property type="entry name" value="Transferase(Phosphotransferase) domain 1"/>
    <property type="match status" value="1"/>
</dbReference>
<keyword evidence="3" id="KW-1185">Reference proteome</keyword>
<dbReference type="EMBL" id="KN716614">
    <property type="protein sequence ID" value="KJH42883.1"/>
    <property type="molecule type" value="Genomic_DNA"/>
</dbReference>
<name>A0A0D8XE54_DICVI</name>
<dbReference type="InterPro" id="IPR000719">
    <property type="entry name" value="Prot_kinase_dom"/>
</dbReference>
<protein>
    <submittedName>
        <fullName evidence="2">Protein tyrosine kinase</fullName>
    </submittedName>
</protein>
<gene>
    <name evidence="2" type="ORF">DICVIV_11120</name>
</gene>
<keyword evidence="2" id="KW-0418">Kinase</keyword>
<sequence length="350" mass="39592">MTTDCFVKKAVFSLSSKSASPKLGLATWNDFHFPPPPSIPDDKIYAHMNFTLPLRKEADYRKSTVERLTQYDDNHLYDAIPFTEQSEKQIRIVSSSLKMGNELGKGKHTIVRECFAPNLGKVAHKSIRDKRNVYGRKALFDEMKALCSTNNAHVISLLSVDDNNGLLLELARNGNIKQYLTSHRYPLPISTLLGFCADICEGMRHLESLGVVHGHLSPNNVVLDAKMRAKVTSPRGTSHHAQLRYSSPESIIQNSFSSHSDVWAFAVCCWEIVENQCQKIPYESLTNCEVVENARRLLNGQNEAIVLQFTESIPRGIRDVLLRCFEVEPNARPLFAHISYFMSKYYVSLD</sequence>
<dbReference type="Proteomes" id="UP000053766">
    <property type="component" value="Unassembled WGS sequence"/>
</dbReference>
<dbReference type="PANTHER" id="PTHR24416">
    <property type="entry name" value="TYROSINE-PROTEIN KINASE RECEPTOR"/>
    <property type="match status" value="1"/>
</dbReference>
<dbReference type="InterPro" id="IPR050122">
    <property type="entry name" value="RTK"/>
</dbReference>
<dbReference type="GO" id="GO:0043235">
    <property type="term" value="C:receptor complex"/>
    <property type="evidence" value="ECO:0007669"/>
    <property type="project" value="TreeGrafter"/>
</dbReference>
<organism evidence="2 3">
    <name type="scientific">Dictyocaulus viviparus</name>
    <name type="common">Bovine lungworm</name>
    <dbReference type="NCBI Taxonomy" id="29172"/>
    <lineage>
        <taxon>Eukaryota</taxon>
        <taxon>Metazoa</taxon>
        <taxon>Ecdysozoa</taxon>
        <taxon>Nematoda</taxon>
        <taxon>Chromadorea</taxon>
        <taxon>Rhabditida</taxon>
        <taxon>Rhabditina</taxon>
        <taxon>Rhabditomorpha</taxon>
        <taxon>Strongyloidea</taxon>
        <taxon>Metastrongylidae</taxon>
        <taxon>Dictyocaulus</taxon>
    </lineage>
</organism>
<evidence type="ECO:0000313" key="2">
    <source>
        <dbReference type="EMBL" id="KJH42883.1"/>
    </source>
</evidence>
<dbReference type="OrthoDB" id="6071166at2759"/>
<dbReference type="GO" id="GO:0004714">
    <property type="term" value="F:transmembrane receptor protein tyrosine kinase activity"/>
    <property type="evidence" value="ECO:0007669"/>
    <property type="project" value="TreeGrafter"/>
</dbReference>
<evidence type="ECO:0000313" key="3">
    <source>
        <dbReference type="Proteomes" id="UP000053766"/>
    </source>
</evidence>
<dbReference type="AlphaFoldDB" id="A0A0D8XE54"/>
<proteinExistence type="predicted"/>
<keyword evidence="2" id="KW-0808">Transferase</keyword>